<dbReference type="SUPFAM" id="SSF53822">
    <property type="entry name" value="Periplasmic binding protein-like I"/>
    <property type="match status" value="1"/>
</dbReference>
<dbReference type="EMBL" id="BMPI01000020">
    <property type="protein sequence ID" value="GGM36915.1"/>
    <property type="molecule type" value="Genomic_DNA"/>
</dbReference>
<dbReference type="CDD" id="cd06331">
    <property type="entry name" value="PBP1_AmiC-like"/>
    <property type="match status" value="1"/>
</dbReference>
<evidence type="ECO:0000256" key="1">
    <source>
        <dbReference type="ARBA" id="ARBA00010062"/>
    </source>
</evidence>
<reference evidence="6" key="1">
    <citation type="journal article" date="2014" name="Int. J. Syst. Evol. Microbiol.">
        <title>Complete genome sequence of Corynebacterium casei LMG S-19264T (=DSM 44701T), isolated from a smear-ripened cheese.</title>
        <authorList>
            <consortium name="US DOE Joint Genome Institute (JGI-PGF)"/>
            <person name="Walter F."/>
            <person name="Albersmeier A."/>
            <person name="Kalinowski J."/>
            <person name="Ruckert C."/>
        </authorList>
    </citation>
    <scope>NUCLEOTIDE SEQUENCE</scope>
    <source>
        <strain evidence="6">JCM 19831</strain>
    </source>
</reference>
<gene>
    <name evidence="6" type="ORF">GCM10007977_042980</name>
</gene>
<evidence type="ECO:0000313" key="7">
    <source>
        <dbReference type="Proteomes" id="UP000642070"/>
    </source>
</evidence>
<evidence type="ECO:0000256" key="4">
    <source>
        <dbReference type="ARBA" id="ARBA00022970"/>
    </source>
</evidence>
<dbReference type="InterPro" id="IPR000709">
    <property type="entry name" value="Leu_Ile_Val-bd"/>
</dbReference>
<keyword evidence="4" id="KW-0029">Amino-acid transport</keyword>
<protein>
    <submittedName>
        <fullName evidence="6">ABC transporter substrate-binding protein</fullName>
    </submittedName>
</protein>
<feature type="domain" description="Leucine-binding protein" evidence="5">
    <location>
        <begin position="60"/>
        <end position="402"/>
    </location>
</feature>
<evidence type="ECO:0000259" key="5">
    <source>
        <dbReference type="Pfam" id="PF13458"/>
    </source>
</evidence>
<dbReference type="PANTHER" id="PTHR47628:SF1">
    <property type="entry name" value="ALIPHATIC AMIDASE EXPRESSION-REGULATING PROTEIN"/>
    <property type="match status" value="1"/>
</dbReference>
<comment type="caution">
    <text evidence="6">The sequence shown here is derived from an EMBL/GenBank/DDBJ whole genome shotgun (WGS) entry which is preliminary data.</text>
</comment>
<name>A0A917TTP8_9ACTN</name>
<evidence type="ECO:0000256" key="2">
    <source>
        <dbReference type="ARBA" id="ARBA00022448"/>
    </source>
</evidence>
<dbReference type="PANTHER" id="PTHR47628">
    <property type="match status" value="1"/>
</dbReference>
<dbReference type="PRINTS" id="PR00337">
    <property type="entry name" value="LEUILEVALBP"/>
</dbReference>
<dbReference type="InterPro" id="IPR006311">
    <property type="entry name" value="TAT_signal"/>
</dbReference>
<sequence>MSDGTVDSPQLGSGSEYRVGRRRMLQAGLGFGAAALLGGGLAGCGKDDGPAGASAGEKGEIKLGFITAFTGLATIFGETQFHCFELAVNQINAAGGIAGRKVTFVKEDDATNPNTTIAKANKLALQDKVVAVVGLITSVEREAALTVLPKHKVPLLYTTYYEGAASGAKACDPYLICTGQVPNQQIEPLVPWLTKNVGKSYSVIGSDYIWPRGTTEVLEKLVAAEGGRVLSKDFYPFGTNDFGPVFKKLETLKPEICWTTLAGGDFTTFLKQWEQFKPQGVRLAGINFDDLYAQENPGLGVGAITSQAYFMSIDRKQNQDFLAAYKAAYGDGPIDAIAEAAYNAVYLLKGAIEAAGGATEPEKWLPQLGKAKFEAPSGSIAIDPATQHTISSNYIAEVQPAGKIKIIADQQNVTPRVTGCNLG</sequence>
<keyword evidence="2" id="KW-0813">Transport</keyword>
<dbReference type="InterPro" id="IPR028082">
    <property type="entry name" value="Peripla_BP_I"/>
</dbReference>
<dbReference type="GO" id="GO:0006865">
    <property type="term" value="P:amino acid transport"/>
    <property type="evidence" value="ECO:0007669"/>
    <property type="project" value="UniProtKB-KW"/>
</dbReference>
<comment type="similarity">
    <text evidence="1">Belongs to the leucine-binding protein family.</text>
</comment>
<keyword evidence="3" id="KW-0732">Signal</keyword>
<dbReference type="Gene3D" id="3.40.50.2300">
    <property type="match status" value="2"/>
</dbReference>
<dbReference type="Proteomes" id="UP000642070">
    <property type="component" value="Unassembled WGS sequence"/>
</dbReference>
<evidence type="ECO:0000256" key="3">
    <source>
        <dbReference type="ARBA" id="ARBA00022729"/>
    </source>
</evidence>
<keyword evidence="7" id="KW-1185">Reference proteome</keyword>
<dbReference type="PROSITE" id="PS51318">
    <property type="entry name" value="TAT"/>
    <property type="match status" value="1"/>
</dbReference>
<dbReference type="Pfam" id="PF13458">
    <property type="entry name" value="Peripla_BP_6"/>
    <property type="match status" value="1"/>
</dbReference>
<dbReference type="InterPro" id="IPR028081">
    <property type="entry name" value="Leu-bd"/>
</dbReference>
<proteinExistence type="inferred from homology"/>
<accession>A0A917TTP8</accession>
<evidence type="ECO:0000313" key="6">
    <source>
        <dbReference type="EMBL" id="GGM36915.1"/>
    </source>
</evidence>
<reference evidence="6" key="2">
    <citation type="submission" date="2020-09" db="EMBL/GenBank/DDBJ databases">
        <authorList>
            <person name="Sun Q."/>
            <person name="Ohkuma M."/>
        </authorList>
    </citation>
    <scope>NUCLEOTIDE SEQUENCE</scope>
    <source>
        <strain evidence="6">JCM 19831</strain>
    </source>
</reference>
<organism evidence="6 7">
    <name type="scientific">Dactylosporangium sucinum</name>
    <dbReference type="NCBI Taxonomy" id="1424081"/>
    <lineage>
        <taxon>Bacteria</taxon>
        <taxon>Bacillati</taxon>
        <taxon>Actinomycetota</taxon>
        <taxon>Actinomycetes</taxon>
        <taxon>Micromonosporales</taxon>
        <taxon>Micromonosporaceae</taxon>
        <taxon>Dactylosporangium</taxon>
    </lineage>
</organism>
<dbReference type="AlphaFoldDB" id="A0A917TTP8"/>